<evidence type="ECO:0000313" key="4">
    <source>
        <dbReference type="Proteomes" id="UP000048289"/>
    </source>
</evidence>
<dbReference type="EMBL" id="CSBK01001141">
    <property type="protein sequence ID" value="COY35507.1"/>
    <property type="molecule type" value="Genomic_DNA"/>
</dbReference>
<dbReference type="Proteomes" id="UP000039021">
    <property type="component" value="Unassembled WGS sequence"/>
</dbReference>
<evidence type="ECO:0000313" key="2">
    <source>
        <dbReference type="EMBL" id="COY35507.1"/>
    </source>
</evidence>
<gene>
    <name evidence="1" type="ORF">ERS007681_04199</name>
    <name evidence="2" type="ORF">ERS007739_02478</name>
</gene>
<dbReference type="Proteomes" id="UP000048289">
    <property type="component" value="Unassembled WGS sequence"/>
</dbReference>
<dbReference type="EMBL" id="CFOE01000929">
    <property type="protein sequence ID" value="CFE46830.1"/>
    <property type="molecule type" value="Genomic_DNA"/>
</dbReference>
<sequence length="199" mass="21819">MAAVGHVDGASTVHRHIIGVVEPDERQFGRGICAWGQFQHFGIVIVDDIDAVAAVHCQTMRIAKAAERELDRGFDAGREFQHMVAVFIDDIDVAVAVYRHAAWTDGVGEWQRGRGVGAGRQFQQSLVTGVGHVNGVRQVHRHPVGIPKVDRHHDLAGRGRSGWRCGLPGRGRPRNFWLKDQVTNGCEGHHDNDCSSSNG</sequence>
<evidence type="ECO:0000313" key="1">
    <source>
        <dbReference type="EMBL" id="CFE46830.1"/>
    </source>
</evidence>
<dbReference type="AlphaFoldDB" id="A0A654TG81"/>
<reference evidence="2" key="1">
    <citation type="submission" date="2015-03" db="EMBL/GenBank/DDBJ databases">
        <authorList>
            <consortium name="Pathogen Informatics"/>
            <person name="Murphy D."/>
        </authorList>
    </citation>
    <scope>NUCLEOTIDE SEQUENCE</scope>
    <source>
        <strain evidence="2">N09902308</strain>
    </source>
</reference>
<proteinExistence type="predicted"/>
<protein>
    <submittedName>
        <fullName evidence="1">Uncharacterized protein</fullName>
    </submittedName>
</protein>
<accession>A0A654TG81</accession>
<name>A0A654TG81_MYCTX</name>
<reference evidence="3 4" key="2">
    <citation type="submission" date="2015-03" db="EMBL/GenBank/DDBJ databases">
        <authorList>
            <consortium name="Pathogen Informatics"/>
        </authorList>
    </citation>
    <scope>NUCLEOTIDE SEQUENCE [LARGE SCALE GENOMIC DNA]</scope>
    <source>
        <strain evidence="1 4">G09901357</strain>
        <strain evidence="3">N09902308</strain>
    </source>
</reference>
<evidence type="ECO:0000313" key="3">
    <source>
        <dbReference type="Proteomes" id="UP000039021"/>
    </source>
</evidence>
<organism evidence="1 4">
    <name type="scientific">Mycobacterium tuberculosis</name>
    <dbReference type="NCBI Taxonomy" id="1773"/>
    <lineage>
        <taxon>Bacteria</taxon>
        <taxon>Bacillati</taxon>
        <taxon>Actinomycetota</taxon>
        <taxon>Actinomycetes</taxon>
        <taxon>Mycobacteriales</taxon>
        <taxon>Mycobacteriaceae</taxon>
        <taxon>Mycobacterium</taxon>
        <taxon>Mycobacterium tuberculosis complex</taxon>
    </lineage>
</organism>